<accession>A0ABD6E5D3</accession>
<feature type="region of interest" description="Disordered" evidence="1">
    <location>
        <begin position="1"/>
        <end position="112"/>
    </location>
</feature>
<proteinExistence type="predicted"/>
<protein>
    <submittedName>
        <fullName evidence="2">Uncharacterized protein</fullName>
    </submittedName>
</protein>
<evidence type="ECO:0000313" key="2">
    <source>
        <dbReference type="EMBL" id="MFH4975230.1"/>
    </source>
</evidence>
<feature type="compositionally biased region" description="Basic and acidic residues" evidence="1">
    <location>
        <begin position="69"/>
        <end position="81"/>
    </location>
</feature>
<dbReference type="Proteomes" id="UP001608902">
    <property type="component" value="Unassembled WGS sequence"/>
</dbReference>
<keyword evidence="3" id="KW-1185">Reference proteome</keyword>
<feature type="compositionally biased region" description="Basic and acidic residues" evidence="1">
    <location>
        <begin position="49"/>
        <end position="61"/>
    </location>
</feature>
<organism evidence="2 3">
    <name type="scientific">Gnathostoma spinigerum</name>
    <dbReference type="NCBI Taxonomy" id="75299"/>
    <lineage>
        <taxon>Eukaryota</taxon>
        <taxon>Metazoa</taxon>
        <taxon>Ecdysozoa</taxon>
        <taxon>Nematoda</taxon>
        <taxon>Chromadorea</taxon>
        <taxon>Rhabditida</taxon>
        <taxon>Spirurina</taxon>
        <taxon>Gnathostomatomorpha</taxon>
        <taxon>Gnathostomatoidea</taxon>
        <taxon>Gnathostomatidae</taxon>
        <taxon>Gnathostoma</taxon>
    </lineage>
</organism>
<feature type="compositionally biased region" description="Basic residues" evidence="1">
    <location>
        <begin position="1"/>
        <end position="10"/>
    </location>
</feature>
<gene>
    <name evidence="2" type="ORF">AB6A40_001939</name>
</gene>
<reference evidence="2 3" key="1">
    <citation type="submission" date="2024-08" db="EMBL/GenBank/DDBJ databases">
        <title>Gnathostoma spinigerum genome.</title>
        <authorList>
            <person name="Gonzalez-Bertolin B."/>
            <person name="Monzon S."/>
            <person name="Zaballos A."/>
            <person name="Jimenez P."/>
            <person name="Dekumyoy P."/>
            <person name="Varona S."/>
            <person name="Cuesta I."/>
            <person name="Sumanam S."/>
            <person name="Adisakwattana P."/>
            <person name="Gasser R.B."/>
            <person name="Hernandez-Gonzalez A."/>
            <person name="Young N.D."/>
            <person name="Perteguer M.J."/>
        </authorList>
    </citation>
    <scope>NUCLEOTIDE SEQUENCE [LARGE SCALE GENOMIC DNA]</scope>
    <source>
        <strain evidence="2">AL3</strain>
        <tissue evidence="2">Liver</tissue>
    </source>
</reference>
<evidence type="ECO:0000256" key="1">
    <source>
        <dbReference type="SAM" id="MobiDB-lite"/>
    </source>
</evidence>
<dbReference type="EMBL" id="JBGFUD010000782">
    <property type="protein sequence ID" value="MFH4975230.1"/>
    <property type="molecule type" value="Genomic_DNA"/>
</dbReference>
<evidence type="ECO:0000313" key="3">
    <source>
        <dbReference type="Proteomes" id="UP001608902"/>
    </source>
</evidence>
<dbReference type="AlphaFoldDB" id="A0ABD6E5D3"/>
<name>A0ABD6E5D3_9BILA</name>
<sequence>MPSRKIKSRASNRATSKTASSSSKKSNPAEKRRTRKSVKSDLIVEDSSEVEKPETLMEVCDKQSGFRNSSEKESKSPEITKKTAATNAVNRARKRKHETDKPHEEEKSKRLSDREVIDTSVRSSFGKTKRILLSYKDFVLREVGERILTCGEGEQLGHPGRTTTKKPRAIDTLPADKKIAQVTKALVHLQIVYVNCQTRFFHVKIGVAVL</sequence>
<feature type="compositionally biased region" description="Basic and acidic residues" evidence="1">
    <location>
        <begin position="97"/>
        <end position="112"/>
    </location>
</feature>
<feature type="compositionally biased region" description="Low complexity" evidence="1">
    <location>
        <begin position="11"/>
        <end position="26"/>
    </location>
</feature>
<comment type="caution">
    <text evidence="2">The sequence shown here is derived from an EMBL/GenBank/DDBJ whole genome shotgun (WGS) entry which is preliminary data.</text>
</comment>